<proteinExistence type="predicted"/>
<sequence length="295" mass="34792">MNCSFFLFLVRKFRLGIFVGCIRIYVHDSCFHYRGYLIVCHCAFHAGVKVLLRPSQIRSLYQHISTRLFLCSTLIIQCDEAQLAFKPAVIAFGVAGENFAVVGTLDVRYCKLSGDKGSHLLDYPCFRLRETEGIYQIRFCYFFLHSVFNDFLVTDFTFKPRVHSHNYLSFFRFVNIFIRKTVKHLETLVRKLLCRIIVPDIVNRAANTIDIKQLFGRRNKDIRHRRYYTTDNNAFQPFEECVCVILILDYITFRYQQNNQHDNGNYQSYDPYDCQYSGQVTNYGHPINFIHNVKI</sequence>
<organism evidence="1">
    <name type="scientific">Myoviridae sp. ctcFb5</name>
    <dbReference type="NCBI Taxonomy" id="2825137"/>
    <lineage>
        <taxon>Viruses</taxon>
        <taxon>Duplodnaviria</taxon>
        <taxon>Heunggongvirae</taxon>
        <taxon>Uroviricota</taxon>
        <taxon>Caudoviricetes</taxon>
    </lineage>
</organism>
<accession>A0A8S5PVU5</accession>
<dbReference type="EMBL" id="BK015527">
    <property type="protein sequence ID" value="DAE11182.1"/>
    <property type="molecule type" value="Genomic_DNA"/>
</dbReference>
<reference evidence="1" key="1">
    <citation type="journal article" date="2021" name="Proc. Natl. Acad. Sci. U.S.A.">
        <title>A Catalog of Tens of Thousands of Viruses from Human Metagenomes Reveals Hidden Associations with Chronic Diseases.</title>
        <authorList>
            <person name="Tisza M.J."/>
            <person name="Buck C.B."/>
        </authorList>
    </citation>
    <scope>NUCLEOTIDE SEQUENCE</scope>
    <source>
        <strain evidence="1">CtcFb5</strain>
    </source>
</reference>
<protein>
    <submittedName>
        <fullName evidence="1">Uncharacterized protein</fullName>
    </submittedName>
</protein>
<name>A0A8S5PVU5_9CAUD</name>
<evidence type="ECO:0000313" key="1">
    <source>
        <dbReference type="EMBL" id="DAE11182.1"/>
    </source>
</evidence>